<dbReference type="InterPro" id="IPR035513">
    <property type="entry name" value="Invertase/methylesterase_inhib"/>
</dbReference>
<sequence length="182" mass="19182">MHKKERESTANDGWHGGSAENVAAHLDESVETVAILEKRKPLAPHLPPAPPTDLARAATAAAHSASRNASSTVRSLPLPANPRGCAALSDCTSLLSNAAGQLARTEAELRRLRPGTLRWQLDNAQTWASAAMTCQDTCLDSFRGLAGPTRDAVAGQVVQVSQLTSNALYLIARLASAQGRGR</sequence>
<dbReference type="CDD" id="cd15798">
    <property type="entry name" value="PMEI-like_3"/>
    <property type="match status" value="1"/>
</dbReference>
<dbReference type="NCBIfam" id="TIGR01614">
    <property type="entry name" value="PME_inhib"/>
    <property type="match status" value="1"/>
</dbReference>
<dbReference type="PANTHER" id="PTHR31080">
    <property type="entry name" value="PECTINESTERASE INHIBITOR-LIKE"/>
    <property type="match status" value="1"/>
</dbReference>
<gene>
    <name evidence="4" type="primary">LOC105053316</name>
</gene>
<dbReference type="InterPro" id="IPR006501">
    <property type="entry name" value="Pectinesterase_inhib_dom"/>
</dbReference>
<evidence type="ECO:0000259" key="2">
    <source>
        <dbReference type="SMART" id="SM00856"/>
    </source>
</evidence>
<protein>
    <submittedName>
        <fullName evidence="4">Pectinesterase inhibitor 3</fullName>
    </submittedName>
</protein>
<proteinExistence type="predicted"/>
<evidence type="ECO:0000313" key="4">
    <source>
        <dbReference type="RefSeq" id="XP_010932718.1"/>
    </source>
</evidence>
<dbReference type="AlphaFoldDB" id="A0A6I9S3H0"/>
<dbReference type="InParanoid" id="A0A6I9S3H0"/>
<dbReference type="GO" id="GO:0004857">
    <property type="term" value="F:enzyme inhibitor activity"/>
    <property type="evidence" value="ECO:0007669"/>
    <property type="project" value="InterPro"/>
</dbReference>
<accession>A0A6I9S3H0</accession>
<dbReference type="InterPro" id="IPR051955">
    <property type="entry name" value="PME_Inhibitor"/>
</dbReference>
<keyword evidence="3" id="KW-1185">Reference proteome</keyword>
<evidence type="ECO:0000256" key="1">
    <source>
        <dbReference type="ARBA" id="ARBA00022729"/>
    </source>
</evidence>
<keyword evidence="1" id="KW-0732">Signal</keyword>
<feature type="domain" description="Pectinesterase inhibitor" evidence="2">
    <location>
        <begin position="25"/>
        <end position="170"/>
    </location>
</feature>
<dbReference type="Pfam" id="PF04043">
    <property type="entry name" value="PMEI"/>
    <property type="match status" value="1"/>
</dbReference>
<dbReference type="PANTHER" id="PTHR31080:SF110">
    <property type="entry name" value="PECTINESTERASE INHIBITOR 3"/>
    <property type="match status" value="1"/>
</dbReference>
<reference evidence="4" key="1">
    <citation type="submission" date="2025-08" db="UniProtKB">
        <authorList>
            <consortium name="RefSeq"/>
        </authorList>
    </citation>
    <scope>IDENTIFICATION</scope>
</reference>
<dbReference type="RefSeq" id="XP_010932718.1">
    <property type="nucleotide sequence ID" value="XM_010934416.3"/>
</dbReference>
<dbReference type="SMART" id="SM00856">
    <property type="entry name" value="PMEI"/>
    <property type="match status" value="1"/>
</dbReference>
<dbReference type="Gene3D" id="1.20.140.40">
    <property type="entry name" value="Invertase/pectin methylesterase inhibitor family protein"/>
    <property type="match status" value="1"/>
</dbReference>
<dbReference type="Proteomes" id="UP000504607">
    <property type="component" value="Chromosome 10"/>
</dbReference>
<dbReference type="OrthoDB" id="1430376at2759"/>
<organism evidence="3 4">
    <name type="scientific">Elaeis guineensis var. tenera</name>
    <name type="common">Oil palm</name>
    <dbReference type="NCBI Taxonomy" id="51953"/>
    <lineage>
        <taxon>Eukaryota</taxon>
        <taxon>Viridiplantae</taxon>
        <taxon>Streptophyta</taxon>
        <taxon>Embryophyta</taxon>
        <taxon>Tracheophyta</taxon>
        <taxon>Spermatophyta</taxon>
        <taxon>Magnoliopsida</taxon>
        <taxon>Liliopsida</taxon>
        <taxon>Arecaceae</taxon>
        <taxon>Arecoideae</taxon>
        <taxon>Cocoseae</taxon>
        <taxon>Elaeidinae</taxon>
        <taxon>Elaeis</taxon>
    </lineage>
</organism>
<evidence type="ECO:0000313" key="3">
    <source>
        <dbReference type="Proteomes" id="UP000504607"/>
    </source>
</evidence>
<name>A0A6I9S3H0_ELAGV</name>
<dbReference type="SUPFAM" id="SSF101148">
    <property type="entry name" value="Plant invertase/pectin methylesterase inhibitor"/>
    <property type="match status" value="1"/>
</dbReference>